<dbReference type="InterPro" id="IPR005754">
    <property type="entry name" value="Sortase"/>
</dbReference>
<evidence type="ECO:0000313" key="4">
    <source>
        <dbReference type="Proteomes" id="UP000749040"/>
    </source>
</evidence>
<dbReference type="CDD" id="cd05829">
    <property type="entry name" value="Sortase_F"/>
    <property type="match status" value="1"/>
</dbReference>
<keyword evidence="2" id="KW-1133">Transmembrane helix</keyword>
<organism evidence="3 4">
    <name type="scientific">Actinacidiphila acididurans</name>
    <dbReference type="NCBI Taxonomy" id="2784346"/>
    <lineage>
        <taxon>Bacteria</taxon>
        <taxon>Bacillati</taxon>
        <taxon>Actinomycetota</taxon>
        <taxon>Actinomycetes</taxon>
        <taxon>Kitasatosporales</taxon>
        <taxon>Streptomycetaceae</taxon>
        <taxon>Actinacidiphila</taxon>
    </lineage>
</organism>
<dbReference type="InterPro" id="IPR042001">
    <property type="entry name" value="Sortase_F"/>
</dbReference>
<accession>A0ABS2U0C8</accession>
<keyword evidence="1" id="KW-0378">Hydrolase</keyword>
<sequence length="227" mass="23545">MTGPDDEAEPRPDGRTWAALAVGLLLLAAWLLGHGGVSSARGPIAAAPGAARPVAAVEGDSSPQLYPAHAPLPPARPLHLDIASLGLHAGLVGRGLRDGTVDPPPYSTPDVAGWYRDGPAPGAPGAAIIVGHVDTEARAAVFYQLASVQRGALVDITRADSVVAEFTVESVETVSKDHFDADRVYGYDSTGRPELRLITCGGTFDRTSQTYSANVVVHAVLTSSRRA</sequence>
<proteinExistence type="predicted"/>
<gene>
    <name evidence="3" type="ORF">ITX44_30370</name>
</gene>
<dbReference type="Gene3D" id="2.40.260.10">
    <property type="entry name" value="Sortase"/>
    <property type="match status" value="1"/>
</dbReference>
<evidence type="ECO:0000256" key="1">
    <source>
        <dbReference type="ARBA" id="ARBA00022801"/>
    </source>
</evidence>
<reference evidence="3 4" key="1">
    <citation type="submission" date="2021-01" db="EMBL/GenBank/DDBJ databases">
        <title>Streptomyces acididurans sp. nov., isolated from a peat swamp forest soil.</title>
        <authorList>
            <person name="Chantavorakit T."/>
            <person name="Duangmal K."/>
        </authorList>
    </citation>
    <scope>NUCLEOTIDE SEQUENCE [LARGE SCALE GENOMIC DNA]</scope>
    <source>
        <strain evidence="3 4">KK5PA1</strain>
    </source>
</reference>
<evidence type="ECO:0000256" key="2">
    <source>
        <dbReference type="SAM" id="Phobius"/>
    </source>
</evidence>
<protein>
    <submittedName>
        <fullName evidence="3">Class F sortase</fullName>
    </submittedName>
</protein>
<dbReference type="SUPFAM" id="SSF63817">
    <property type="entry name" value="Sortase"/>
    <property type="match status" value="1"/>
</dbReference>
<dbReference type="Proteomes" id="UP000749040">
    <property type="component" value="Unassembled WGS sequence"/>
</dbReference>
<dbReference type="NCBIfam" id="NF033748">
    <property type="entry name" value="class_F_sortase"/>
    <property type="match status" value="1"/>
</dbReference>
<feature type="transmembrane region" description="Helical" evidence="2">
    <location>
        <begin position="16"/>
        <end position="33"/>
    </location>
</feature>
<keyword evidence="2" id="KW-0812">Transmembrane</keyword>
<comment type="caution">
    <text evidence="3">The sequence shown here is derived from an EMBL/GenBank/DDBJ whole genome shotgun (WGS) entry which is preliminary data.</text>
</comment>
<evidence type="ECO:0000313" key="3">
    <source>
        <dbReference type="EMBL" id="MBM9508782.1"/>
    </source>
</evidence>
<dbReference type="Pfam" id="PF04203">
    <property type="entry name" value="Sortase"/>
    <property type="match status" value="1"/>
</dbReference>
<dbReference type="InterPro" id="IPR023365">
    <property type="entry name" value="Sortase_dom-sf"/>
</dbReference>
<keyword evidence="4" id="KW-1185">Reference proteome</keyword>
<dbReference type="RefSeq" id="WP_205361150.1">
    <property type="nucleotide sequence ID" value="NZ_JADKYB010000020.1"/>
</dbReference>
<dbReference type="EMBL" id="JADKYB010000020">
    <property type="protein sequence ID" value="MBM9508782.1"/>
    <property type="molecule type" value="Genomic_DNA"/>
</dbReference>
<keyword evidence="2" id="KW-0472">Membrane</keyword>
<name>A0ABS2U0C8_9ACTN</name>